<dbReference type="Gene3D" id="3.40.50.300">
    <property type="entry name" value="P-loop containing nucleotide triphosphate hydrolases"/>
    <property type="match status" value="1"/>
</dbReference>
<keyword evidence="2" id="KW-0645">Protease</keyword>
<dbReference type="PANTHER" id="PTHR23074:SF83">
    <property type="entry name" value="VACUOLAR PROTEIN SORTING-ASSOCIATED PROTEIN 4A"/>
    <property type="match status" value="1"/>
</dbReference>
<dbReference type="SUPFAM" id="SSF52540">
    <property type="entry name" value="P-loop containing nucleoside triphosphate hydrolases"/>
    <property type="match status" value="1"/>
</dbReference>
<sequence length="187" mass="21245">MVVDISETKSMWFGESEKRIKEIFDRYRNQVKGNAVTPILLFNEADAVIGKRKDLNNSSAVDRTENTIQNIILQEMETLDGIMIATTNLTQNLDAAFERRFLYKIKFEKPNITAKQAIWQTMIPALSDADANLLASQYDFSGGQIENISRKRTVDSIISGTEPTIETLVSYCQNELIDKTRKRVGFV</sequence>
<protein>
    <submittedName>
        <fullName evidence="2">ATP-dependent zinc metalloprotease FtsH</fullName>
        <ecNumber evidence="2">3.4.24.-</ecNumber>
    </submittedName>
</protein>
<dbReference type="GO" id="GO:0016887">
    <property type="term" value="F:ATP hydrolysis activity"/>
    <property type="evidence" value="ECO:0007669"/>
    <property type="project" value="InterPro"/>
</dbReference>
<dbReference type="GO" id="GO:0008237">
    <property type="term" value="F:metallopeptidase activity"/>
    <property type="evidence" value="ECO:0007669"/>
    <property type="project" value="UniProtKB-KW"/>
</dbReference>
<dbReference type="InterPro" id="IPR050304">
    <property type="entry name" value="MT-severing_AAA_ATPase"/>
</dbReference>
<keyword evidence="2" id="KW-0482">Metalloprotease</keyword>
<dbReference type="GO" id="GO:0006508">
    <property type="term" value="P:proteolysis"/>
    <property type="evidence" value="ECO:0007669"/>
    <property type="project" value="UniProtKB-KW"/>
</dbReference>
<evidence type="ECO:0000313" key="2">
    <source>
        <dbReference type="EMBL" id="KAA6301959.1"/>
    </source>
</evidence>
<dbReference type="EC" id="3.4.24.-" evidence="2"/>
<accession>A0A5M8P0L1</accession>
<evidence type="ECO:0000259" key="1">
    <source>
        <dbReference type="Pfam" id="PF00004"/>
    </source>
</evidence>
<dbReference type="AlphaFoldDB" id="A0A5M8P0L1"/>
<keyword evidence="2" id="KW-0378">Hydrolase</keyword>
<name>A0A5M8P0L1_9BACT</name>
<dbReference type="GO" id="GO:0005524">
    <property type="term" value="F:ATP binding"/>
    <property type="evidence" value="ECO:0007669"/>
    <property type="project" value="InterPro"/>
</dbReference>
<dbReference type="Proteomes" id="UP000324575">
    <property type="component" value="Unassembled WGS sequence"/>
</dbReference>
<organism evidence="2 3">
    <name type="scientific">Candidatus Ordinivivax streblomastigis</name>
    <dbReference type="NCBI Taxonomy" id="2540710"/>
    <lineage>
        <taxon>Bacteria</taxon>
        <taxon>Pseudomonadati</taxon>
        <taxon>Bacteroidota</taxon>
        <taxon>Bacteroidia</taxon>
        <taxon>Bacteroidales</taxon>
        <taxon>Candidatus Ordinivivax</taxon>
    </lineage>
</organism>
<dbReference type="EMBL" id="SNRX01000012">
    <property type="protein sequence ID" value="KAA6301959.1"/>
    <property type="molecule type" value="Genomic_DNA"/>
</dbReference>
<dbReference type="InterPro" id="IPR003959">
    <property type="entry name" value="ATPase_AAA_core"/>
</dbReference>
<comment type="caution">
    <text evidence="2">The sequence shown here is derived from an EMBL/GenBank/DDBJ whole genome shotgun (WGS) entry which is preliminary data.</text>
</comment>
<proteinExistence type="predicted"/>
<dbReference type="InterPro" id="IPR027417">
    <property type="entry name" value="P-loop_NTPase"/>
</dbReference>
<dbReference type="Pfam" id="PF00004">
    <property type="entry name" value="AAA"/>
    <property type="match status" value="1"/>
</dbReference>
<gene>
    <name evidence="2" type="ORF">EZS26_001962</name>
</gene>
<evidence type="ECO:0000313" key="3">
    <source>
        <dbReference type="Proteomes" id="UP000324575"/>
    </source>
</evidence>
<feature type="domain" description="ATPase AAA-type core" evidence="1">
    <location>
        <begin position="3"/>
        <end position="108"/>
    </location>
</feature>
<dbReference type="PANTHER" id="PTHR23074">
    <property type="entry name" value="AAA DOMAIN-CONTAINING"/>
    <property type="match status" value="1"/>
</dbReference>
<reference evidence="2 3" key="1">
    <citation type="submission" date="2019-03" db="EMBL/GenBank/DDBJ databases">
        <title>Single cell metagenomics reveals metabolic interactions within the superorganism composed of flagellate Streblomastix strix and complex community of Bacteroidetes bacteria on its surface.</title>
        <authorList>
            <person name="Treitli S.C."/>
            <person name="Kolisko M."/>
            <person name="Husnik F."/>
            <person name="Keeling P."/>
            <person name="Hampl V."/>
        </authorList>
    </citation>
    <scope>NUCLEOTIDE SEQUENCE [LARGE SCALE GENOMIC DNA]</scope>
    <source>
        <strain evidence="2">St1</strain>
    </source>
</reference>